<organism evidence="2 3">
    <name type="scientific">Longibaculum muris</name>
    <dbReference type="NCBI Taxonomy" id="1796628"/>
    <lineage>
        <taxon>Bacteria</taxon>
        <taxon>Bacillati</taxon>
        <taxon>Bacillota</taxon>
        <taxon>Erysipelotrichia</taxon>
        <taxon>Erysipelotrichales</taxon>
        <taxon>Coprobacillaceae</taxon>
        <taxon>Longibaculum</taxon>
    </lineage>
</organism>
<evidence type="ECO:0000256" key="1">
    <source>
        <dbReference type="SAM" id="Phobius"/>
    </source>
</evidence>
<dbReference type="AlphaFoldDB" id="A0A4R3Z2Q7"/>
<keyword evidence="1" id="KW-0472">Membrane</keyword>
<sequence length="325" mass="38464">MYKGLIRYILIVVFLYVLWSIVLGYFSFLLFILALLLFVFSWLVSLTSMKHTTVSIDIEHHILERQQSFYLSFLRQDQSRFRCGQIIIDYHIEDCLGQSVYQSRLTLYDDISMDRIDFKHSGCYWVMIDKIYCFDILQCLFKKNICSCHEQIYVFPKMIPLQINLSQIASFHQESQEYSPYHKGDDYSELFDLRSYHEGDSLKHIHWKASLKKNELFVKEGSQPIIKKLLLTVDLNQNASYNDKSLDTFYSLCLNLLHRQTPFEIICPQTYHQPAKELISNVSHLQTCLKRILKTPNFSYQDVYQKMNGMSLYVVKGDKIEVIEQ</sequence>
<keyword evidence="1" id="KW-0812">Transmembrane</keyword>
<name>A0A4R3Z2Q7_9FIRM</name>
<dbReference type="RefSeq" id="WP_066445288.1">
    <property type="nucleotide sequence ID" value="NZ_JANKBF010000011.1"/>
</dbReference>
<reference evidence="2 3" key="1">
    <citation type="submission" date="2019-03" db="EMBL/GenBank/DDBJ databases">
        <title>Genomic Encyclopedia of Type Strains, Phase IV (KMG-IV): sequencing the most valuable type-strain genomes for metagenomic binning, comparative biology and taxonomic classification.</title>
        <authorList>
            <person name="Goeker M."/>
        </authorList>
    </citation>
    <scope>NUCLEOTIDE SEQUENCE [LARGE SCALE GENOMIC DNA]</scope>
    <source>
        <strain evidence="2 3">DSM 29487</strain>
    </source>
</reference>
<dbReference type="EMBL" id="SMCQ01000010">
    <property type="protein sequence ID" value="TCV99325.1"/>
    <property type="molecule type" value="Genomic_DNA"/>
</dbReference>
<dbReference type="Proteomes" id="UP000295515">
    <property type="component" value="Unassembled WGS sequence"/>
</dbReference>
<evidence type="ECO:0000313" key="3">
    <source>
        <dbReference type="Proteomes" id="UP000295515"/>
    </source>
</evidence>
<comment type="caution">
    <text evidence="2">The sequence shown here is derived from an EMBL/GenBank/DDBJ whole genome shotgun (WGS) entry which is preliminary data.</text>
</comment>
<evidence type="ECO:0000313" key="2">
    <source>
        <dbReference type="EMBL" id="TCV99325.1"/>
    </source>
</evidence>
<proteinExistence type="predicted"/>
<accession>A0A4R3Z2Q7</accession>
<feature type="transmembrane region" description="Helical" evidence="1">
    <location>
        <begin position="28"/>
        <end position="46"/>
    </location>
</feature>
<gene>
    <name evidence="2" type="ORF">EDD60_11015</name>
</gene>
<keyword evidence="3" id="KW-1185">Reference proteome</keyword>
<dbReference type="PANTHER" id="PTHR34351:SF1">
    <property type="entry name" value="SLR1927 PROTEIN"/>
    <property type="match status" value="1"/>
</dbReference>
<dbReference type="PANTHER" id="PTHR34351">
    <property type="entry name" value="SLR1927 PROTEIN-RELATED"/>
    <property type="match status" value="1"/>
</dbReference>
<protein>
    <submittedName>
        <fullName evidence="2">Uncharacterized protein DUF58</fullName>
    </submittedName>
</protein>
<keyword evidence="1" id="KW-1133">Transmembrane helix</keyword>
<dbReference type="GeneID" id="98915402"/>